<dbReference type="Proteomes" id="UP000235723">
    <property type="component" value="Unassembled WGS sequence"/>
</dbReference>
<dbReference type="OMA" id="HHHFTHP"/>
<dbReference type="GO" id="GO:0004519">
    <property type="term" value="F:endonuclease activity"/>
    <property type="evidence" value="ECO:0007669"/>
    <property type="project" value="UniProtKB-KW"/>
</dbReference>
<dbReference type="Gene3D" id="3.30.920.30">
    <property type="entry name" value="Hypothetical protein"/>
    <property type="match status" value="1"/>
</dbReference>
<protein>
    <submittedName>
        <fullName evidence="8">Addiction module toxin, HicA family</fullName>
    </submittedName>
    <submittedName>
        <fullName evidence="9">Type II toxin-antitoxin system HicA family toxin</fullName>
    </submittedName>
</protein>
<organism evidence="9 11">
    <name type="scientific">Finegoldia magna</name>
    <name type="common">Peptostreptococcus magnus</name>
    <dbReference type="NCBI Taxonomy" id="1260"/>
    <lineage>
        <taxon>Bacteria</taxon>
        <taxon>Bacillati</taxon>
        <taxon>Bacillota</taxon>
        <taxon>Tissierellia</taxon>
        <taxon>Tissierellales</taxon>
        <taxon>Peptoniphilaceae</taxon>
        <taxon>Finegoldia</taxon>
    </lineage>
</organism>
<dbReference type="EMBL" id="NDYI01000024">
    <property type="protein sequence ID" value="OXZ36764.1"/>
    <property type="molecule type" value="Genomic_DNA"/>
</dbReference>
<keyword evidence="4" id="KW-0255">Endonuclease</keyword>
<dbReference type="Proteomes" id="UP000215361">
    <property type="component" value="Unassembled WGS sequence"/>
</dbReference>
<gene>
    <name evidence="8" type="ORF">B9N56_08920</name>
    <name evidence="9" type="ORF">CJ208_07410</name>
</gene>
<sequence>MTSKTSREIIKMLKKDGWYLVSVNGSHHKFKHPVKKGIVTVAHPQKDFTTKTLKSIYKQAGW</sequence>
<comment type="caution">
    <text evidence="9">The sequence shown here is derived from an EMBL/GenBank/DDBJ whole genome shotgun (WGS) entry which is preliminary data.</text>
</comment>
<reference evidence="9 11" key="3">
    <citation type="submission" date="2017-09" db="EMBL/GenBank/DDBJ databases">
        <title>Bacterial strain isolated from the female urinary microbiota.</title>
        <authorList>
            <person name="Thomas-White K."/>
            <person name="Kumar N."/>
            <person name="Forster S."/>
            <person name="Putonti C."/>
            <person name="Lawley T."/>
            <person name="Wolfe A.J."/>
        </authorList>
    </citation>
    <scope>NUCLEOTIDE SEQUENCE [LARGE SCALE GENOMIC DNA]</scope>
    <source>
        <strain evidence="9 11">UMB0115</strain>
    </source>
</reference>
<evidence type="ECO:0000256" key="3">
    <source>
        <dbReference type="ARBA" id="ARBA00022722"/>
    </source>
</evidence>
<reference evidence="10" key="2">
    <citation type="submission" date="2017-04" db="EMBL/GenBank/DDBJ databases">
        <title>Finegoldia magna isolated from orthopedic joint implant-associated infections.</title>
        <authorList>
            <person name="Bjorklund S."/>
            <person name="Bruggemann H."/>
            <person name="Jensen A."/>
            <person name="Hellmark B."/>
            <person name="Soderquist B."/>
        </authorList>
    </citation>
    <scope>NUCLEOTIDE SEQUENCE [LARGE SCALE GENOMIC DNA]</scope>
    <source>
        <strain evidence="10">08T492</strain>
    </source>
</reference>
<dbReference type="SUPFAM" id="SSF54786">
    <property type="entry name" value="YcfA/nrd intein domain"/>
    <property type="match status" value="1"/>
</dbReference>
<keyword evidence="5" id="KW-0378">Hydrolase</keyword>
<keyword evidence="6" id="KW-0694">RNA-binding</keyword>
<proteinExistence type="inferred from homology"/>
<evidence type="ECO:0000313" key="11">
    <source>
        <dbReference type="Proteomes" id="UP000235723"/>
    </source>
</evidence>
<dbReference type="InterPro" id="IPR038570">
    <property type="entry name" value="HicA_sf"/>
</dbReference>
<evidence type="ECO:0000256" key="2">
    <source>
        <dbReference type="ARBA" id="ARBA00022649"/>
    </source>
</evidence>
<evidence type="ECO:0000256" key="5">
    <source>
        <dbReference type="ARBA" id="ARBA00022801"/>
    </source>
</evidence>
<dbReference type="RefSeq" id="WP_002835924.1">
    <property type="nucleotide sequence ID" value="NZ_CABKMR010000001.1"/>
</dbReference>
<comment type="similarity">
    <text evidence="1">Belongs to the HicA mRNA interferase family.</text>
</comment>
<dbReference type="GO" id="GO:0016787">
    <property type="term" value="F:hydrolase activity"/>
    <property type="evidence" value="ECO:0007669"/>
    <property type="project" value="UniProtKB-KW"/>
</dbReference>
<keyword evidence="2" id="KW-1277">Toxin-antitoxin system</keyword>
<dbReference type="Pfam" id="PF07927">
    <property type="entry name" value="HicA_toxin"/>
    <property type="match status" value="1"/>
</dbReference>
<name>A0A133MW28_FINMA</name>
<evidence type="ECO:0000313" key="9">
    <source>
        <dbReference type="EMBL" id="PMC59690.1"/>
    </source>
</evidence>
<reference evidence="8" key="1">
    <citation type="journal article" date="2017" name="J. Clin. Microbiol.">
        <title>Finegoldia magna Isolated from Orthopedic Joint Implant-Associated Infections.</title>
        <authorList>
            <person name="Soderquist B."/>
            <person name="Bjorklund S."/>
            <person name="Hellmark B."/>
            <person name="Jensen A."/>
            <person name="Bruggemann H."/>
        </authorList>
    </citation>
    <scope>NUCLEOTIDE SEQUENCE</scope>
    <source>
        <strain evidence="8">08T492</strain>
    </source>
</reference>
<dbReference type="PANTHER" id="PTHR34873:SF3">
    <property type="entry name" value="ADDICTION MODULE TOXIN, HICA FAMILY"/>
    <property type="match status" value="1"/>
</dbReference>
<dbReference type="InterPro" id="IPR012933">
    <property type="entry name" value="HicA_mRNA_interferase"/>
</dbReference>
<keyword evidence="7" id="KW-0346">Stress response</keyword>
<accession>A0A133MW28</accession>
<dbReference type="EMBL" id="PNHD01000010">
    <property type="protein sequence ID" value="PMC59690.1"/>
    <property type="molecule type" value="Genomic_DNA"/>
</dbReference>
<evidence type="ECO:0000313" key="8">
    <source>
        <dbReference type="EMBL" id="OXZ36764.1"/>
    </source>
</evidence>
<evidence type="ECO:0000313" key="10">
    <source>
        <dbReference type="Proteomes" id="UP000215361"/>
    </source>
</evidence>
<keyword evidence="3" id="KW-0540">Nuclease</keyword>
<evidence type="ECO:0000256" key="7">
    <source>
        <dbReference type="ARBA" id="ARBA00023016"/>
    </source>
</evidence>
<dbReference type="AlphaFoldDB" id="A0A133MW28"/>
<evidence type="ECO:0000256" key="4">
    <source>
        <dbReference type="ARBA" id="ARBA00022759"/>
    </source>
</evidence>
<evidence type="ECO:0000256" key="1">
    <source>
        <dbReference type="ARBA" id="ARBA00006620"/>
    </source>
</evidence>
<dbReference type="PANTHER" id="PTHR34873">
    <property type="entry name" value="SSR1766 PROTEIN"/>
    <property type="match status" value="1"/>
</dbReference>
<dbReference type="GO" id="GO:0003729">
    <property type="term" value="F:mRNA binding"/>
    <property type="evidence" value="ECO:0007669"/>
    <property type="project" value="InterPro"/>
</dbReference>
<evidence type="ECO:0000256" key="6">
    <source>
        <dbReference type="ARBA" id="ARBA00022884"/>
    </source>
</evidence>